<protein>
    <submittedName>
        <fullName evidence="2">Uncharacterized protein</fullName>
    </submittedName>
</protein>
<organism evidence="2">
    <name type="scientific">marine sediment metagenome</name>
    <dbReference type="NCBI Taxonomy" id="412755"/>
    <lineage>
        <taxon>unclassified sequences</taxon>
        <taxon>metagenomes</taxon>
        <taxon>ecological metagenomes</taxon>
    </lineage>
</organism>
<comment type="caution">
    <text evidence="2">The sequence shown here is derived from an EMBL/GenBank/DDBJ whole genome shotgun (WGS) entry which is preliminary data.</text>
</comment>
<proteinExistence type="predicted"/>
<feature type="compositionally biased region" description="Basic residues" evidence="1">
    <location>
        <begin position="32"/>
        <end position="41"/>
    </location>
</feature>
<evidence type="ECO:0000313" key="2">
    <source>
        <dbReference type="EMBL" id="KKK54182.1"/>
    </source>
</evidence>
<evidence type="ECO:0000256" key="1">
    <source>
        <dbReference type="SAM" id="MobiDB-lite"/>
    </source>
</evidence>
<gene>
    <name evidence="2" type="ORF">LCGC14_3087300</name>
</gene>
<feature type="region of interest" description="Disordered" evidence="1">
    <location>
        <begin position="30"/>
        <end position="54"/>
    </location>
</feature>
<name>A0A0F8WBF9_9ZZZZ</name>
<sequence>SNAPLDLIQNLEIMEQRAASWLADEQLDRNRKPIPRKKNMKRITDKMFGMSGAR</sequence>
<accession>A0A0F8WBF9</accession>
<dbReference type="AlphaFoldDB" id="A0A0F8WBF9"/>
<feature type="non-terminal residue" evidence="2">
    <location>
        <position position="1"/>
    </location>
</feature>
<dbReference type="EMBL" id="LAZR01066126">
    <property type="protein sequence ID" value="KKK54182.1"/>
    <property type="molecule type" value="Genomic_DNA"/>
</dbReference>
<reference evidence="2" key="1">
    <citation type="journal article" date="2015" name="Nature">
        <title>Complex archaea that bridge the gap between prokaryotes and eukaryotes.</title>
        <authorList>
            <person name="Spang A."/>
            <person name="Saw J.H."/>
            <person name="Jorgensen S.L."/>
            <person name="Zaremba-Niedzwiedzka K."/>
            <person name="Martijn J."/>
            <person name="Lind A.E."/>
            <person name="van Eijk R."/>
            <person name="Schleper C."/>
            <person name="Guy L."/>
            <person name="Ettema T.J."/>
        </authorList>
    </citation>
    <scope>NUCLEOTIDE SEQUENCE</scope>
</reference>